<dbReference type="Proteomes" id="UP000317429">
    <property type="component" value="Chromosome"/>
</dbReference>
<evidence type="ECO:0000313" key="10">
    <source>
        <dbReference type="EMBL" id="QDU89977.1"/>
    </source>
</evidence>
<feature type="region of interest" description="Disordered" evidence="6">
    <location>
        <begin position="1108"/>
        <end position="1147"/>
    </location>
</feature>
<comment type="subcellular location">
    <subcellularLocation>
        <location evidence="5">Cell outer membrane</location>
    </subcellularLocation>
    <subcellularLocation>
        <location evidence="1">Membrane</location>
    </subcellularLocation>
</comment>
<dbReference type="EMBL" id="CP036291">
    <property type="protein sequence ID" value="QDU89977.1"/>
    <property type="molecule type" value="Genomic_DNA"/>
</dbReference>
<feature type="signal peptide" evidence="7">
    <location>
        <begin position="1"/>
        <end position="21"/>
    </location>
</feature>
<evidence type="ECO:0000256" key="7">
    <source>
        <dbReference type="SAM" id="SignalP"/>
    </source>
</evidence>
<dbReference type="Gene3D" id="3.30.1370.120">
    <property type="match status" value="5"/>
</dbReference>
<feature type="domain" description="NolW-like" evidence="9">
    <location>
        <begin position="301"/>
        <end position="366"/>
    </location>
</feature>
<dbReference type="GO" id="GO:0009279">
    <property type="term" value="C:cell outer membrane"/>
    <property type="evidence" value="ECO:0007669"/>
    <property type="project" value="UniProtKB-SubCell"/>
</dbReference>
<evidence type="ECO:0000256" key="6">
    <source>
        <dbReference type="SAM" id="MobiDB-lite"/>
    </source>
</evidence>
<feature type="domain" description="NolW-like" evidence="9">
    <location>
        <begin position="373"/>
        <end position="448"/>
    </location>
</feature>
<evidence type="ECO:0000256" key="2">
    <source>
        <dbReference type="ARBA" id="ARBA00022729"/>
    </source>
</evidence>
<accession>A0A518DES5</accession>
<dbReference type="PRINTS" id="PR00811">
    <property type="entry name" value="BCTERIALGSPD"/>
</dbReference>
<name>A0A518DES5_9BACT</name>
<dbReference type="GO" id="GO:0009306">
    <property type="term" value="P:protein secretion"/>
    <property type="evidence" value="ECO:0007669"/>
    <property type="project" value="InterPro"/>
</dbReference>
<protein>
    <submittedName>
        <fullName evidence="10">Type II secretion system protein D</fullName>
    </submittedName>
</protein>
<evidence type="ECO:0000259" key="9">
    <source>
        <dbReference type="Pfam" id="PF03958"/>
    </source>
</evidence>
<dbReference type="RefSeq" id="WP_145287570.1">
    <property type="nucleotide sequence ID" value="NZ_CP036291.1"/>
</dbReference>
<dbReference type="Pfam" id="PF00263">
    <property type="entry name" value="Secretin"/>
    <property type="match status" value="1"/>
</dbReference>
<dbReference type="AlphaFoldDB" id="A0A518DES5"/>
<keyword evidence="5" id="KW-0813">Transport</keyword>
<evidence type="ECO:0000313" key="11">
    <source>
        <dbReference type="Proteomes" id="UP000317429"/>
    </source>
</evidence>
<evidence type="ECO:0000256" key="3">
    <source>
        <dbReference type="ARBA" id="ARBA00023136"/>
    </source>
</evidence>
<proteinExistence type="inferred from homology"/>
<gene>
    <name evidence="10" type="primary">pulD_1</name>
    <name evidence="10" type="ORF">Pla175_33760</name>
</gene>
<keyword evidence="2 7" id="KW-0732">Signal</keyword>
<dbReference type="InterPro" id="IPR004846">
    <property type="entry name" value="T2SS/T3SS_dom"/>
</dbReference>
<dbReference type="InterPro" id="IPR050810">
    <property type="entry name" value="Bact_Secretion_Sys_Channel"/>
</dbReference>
<feature type="chain" id="PRO_5021791272" evidence="7">
    <location>
        <begin position="22"/>
        <end position="1147"/>
    </location>
</feature>
<evidence type="ECO:0000256" key="5">
    <source>
        <dbReference type="RuleBase" id="RU004004"/>
    </source>
</evidence>
<dbReference type="InterPro" id="IPR001775">
    <property type="entry name" value="GspD/PilQ"/>
</dbReference>
<feature type="domain" description="NolW-like" evidence="9">
    <location>
        <begin position="636"/>
        <end position="716"/>
    </location>
</feature>
<comment type="similarity">
    <text evidence="4">Belongs to the bacterial secretin family.</text>
</comment>
<reference evidence="10 11" key="1">
    <citation type="submission" date="2019-02" db="EMBL/GenBank/DDBJ databases">
        <title>Deep-cultivation of Planctomycetes and their phenomic and genomic characterization uncovers novel biology.</title>
        <authorList>
            <person name="Wiegand S."/>
            <person name="Jogler M."/>
            <person name="Boedeker C."/>
            <person name="Pinto D."/>
            <person name="Vollmers J."/>
            <person name="Rivas-Marin E."/>
            <person name="Kohn T."/>
            <person name="Peeters S.H."/>
            <person name="Heuer A."/>
            <person name="Rast P."/>
            <person name="Oberbeckmann S."/>
            <person name="Bunk B."/>
            <person name="Jeske O."/>
            <person name="Meyerdierks A."/>
            <person name="Storesund J.E."/>
            <person name="Kallscheuer N."/>
            <person name="Luecker S."/>
            <person name="Lage O.M."/>
            <person name="Pohl T."/>
            <person name="Merkel B.J."/>
            <person name="Hornburger P."/>
            <person name="Mueller R.-W."/>
            <person name="Bruemmer F."/>
            <person name="Labrenz M."/>
            <person name="Spormann A.M."/>
            <person name="Op den Camp H."/>
            <person name="Overmann J."/>
            <person name="Amann R."/>
            <person name="Jetten M.S.M."/>
            <person name="Mascher T."/>
            <person name="Medema M.H."/>
            <person name="Devos D.P."/>
            <person name="Kaster A.-K."/>
            <person name="Ovreas L."/>
            <person name="Rohde M."/>
            <person name="Galperin M.Y."/>
            <person name="Jogler C."/>
        </authorList>
    </citation>
    <scope>NUCLEOTIDE SEQUENCE [LARGE SCALE GENOMIC DNA]</scope>
    <source>
        <strain evidence="10 11">Pla175</strain>
    </source>
</reference>
<sequence length="1147" mass="121719" precursor="true">MTGNQLRVVLAALMTFAPAAASRGQAPEGSSSLVLQAHTAPAERSEAVRVWAEKLDRSGGRRAAWDDRTGQLILLAEPAVHDQVRGMLAAGGKAPASAPAAAAQSVQLTTLTPQEAHSRLEGLTGRPLPTTWDGSGLWLSFPVRLGDVGGVTVQINRQTGEARVDGPAEEAAAWGRVLQAMDAKTQSPKEATGVVSTRNAPQQRVRQALQAVQAGSVAAPGQVRPVTMLMQAPEGEGGQSPPRAAGETPEEAASLLGPVQIEFVEGLDIIIVRGAQQDVERVMSIIGQIENISAVTVPAIEVYPLENVDSRSMATLLDQVYQQVLGPRTGSVSITPLGKPNALLLIGRTENVQTAIELAKKLDQPVKPETRFRVFPLQHASASDASQLVRDFLDLDDEGNPIDDRGERGALAPRALVVPDFRTNSLIVSASPSDLLEVGKLLGEIDTTQSGAVDEVRIFQLRNTLAEDLKGVLDAAILPPTGDAAGEAGARSASLRLVTIDDQRRLDSGILTGVKISADARANALVVTAPTASMELIAALIAQLDKTPDATAELKVFTIINGDAVALEEMLRDLFGTDEAADIAGVGASSNAIVRLQFSVDERTNSIIAAGGAEDLAVVEAILLRLDDGDNRGRETRVYRLKNSPADEVALSLNELLDAEREAEQAAQLAISPFAQIDREVLIVSELNTNSLIVSATDPEHVKVAKLIDDLDERPPMVLVQVLIAEVRLNDTDEFGVELGLQDSLLFDRSLLSDIQTINTTTNTTTPGGAVTTVEQQTVLSANQQPGFAFNNQPLGNSASTRALSTAASVAAQGLSSFGVNRVNSELGFGGFVFAASSNSISMLLRALQENRRLEVLSRPQIMCLDNQVGFVQVGQSVPTITGVQQNQFGGQTNTVQYRDVGIILQVQPRISVDGQVTMTVQAQKSAVGSEIEGLPISVSPTGEVLRSPRIDITQASTTVSALSGQTVLLSGLLTKSTSDIHRRVPLISDIPLLGDLFRYDSVSQQRTELLIVLTPRIVRDEQDNEQVKQVESARMSWVLCDVINMHGPSGLRSRCDEWGAAEAPSVYPTYIPGEAECQPVYEGMPIEGVPTDGMPVEGMPMEMPIQQPDGAMMPMGDDKSRDAASDQVTPASYASPGGPVRLPAAG</sequence>
<dbReference type="OrthoDB" id="9779724at2"/>
<dbReference type="Pfam" id="PF03958">
    <property type="entry name" value="Secretin_N"/>
    <property type="match status" value="4"/>
</dbReference>
<dbReference type="PANTHER" id="PTHR30332:SF24">
    <property type="entry name" value="SECRETIN GSPD-RELATED"/>
    <property type="match status" value="1"/>
</dbReference>
<evidence type="ECO:0000259" key="8">
    <source>
        <dbReference type="Pfam" id="PF00263"/>
    </source>
</evidence>
<evidence type="ECO:0000256" key="4">
    <source>
        <dbReference type="RuleBase" id="RU004003"/>
    </source>
</evidence>
<organism evidence="10 11">
    <name type="scientific">Pirellulimonas nuda</name>
    <dbReference type="NCBI Taxonomy" id="2528009"/>
    <lineage>
        <taxon>Bacteria</taxon>
        <taxon>Pseudomonadati</taxon>
        <taxon>Planctomycetota</taxon>
        <taxon>Planctomycetia</taxon>
        <taxon>Pirellulales</taxon>
        <taxon>Lacipirellulaceae</taxon>
        <taxon>Pirellulimonas</taxon>
    </lineage>
</organism>
<evidence type="ECO:0000256" key="1">
    <source>
        <dbReference type="ARBA" id="ARBA00004370"/>
    </source>
</evidence>
<feature type="domain" description="NolW-like" evidence="9">
    <location>
        <begin position="456"/>
        <end position="548"/>
    </location>
</feature>
<dbReference type="GO" id="GO:0015627">
    <property type="term" value="C:type II protein secretion system complex"/>
    <property type="evidence" value="ECO:0007669"/>
    <property type="project" value="TreeGrafter"/>
</dbReference>
<feature type="domain" description="Type II/III secretion system secretin-like" evidence="8">
    <location>
        <begin position="847"/>
        <end position="1020"/>
    </location>
</feature>
<keyword evidence="11" id="KW-1185">Reference proteome</keyword>
<dbReference type="InterPro" id="IPR038591">
    <property type="entry name" value="NolW-like_sf"/>
</dbReference>
<dbReference type="InterPro" id="IPR005644">
    <property type="entry name" value="NolW-like"/>
</dbReference>
<keyword evidence="3" id="KW-0472">Membrane</keyword>
<dbReference type="PANTHER" id="PTHR30332">
    <property type="entry name" value="PROBABLE GENERAL SECRETION PATHWAY PROTEIN D"/>
    <property type="match status" value="1"/>
</dbReference>
<dbReference type="KEGG" id="pnd:Pla175_33760"/>